<dbReference type="Pfam" id="PF02272">
    <property type="entry name" value="DHHA1"/>
    <property type="match status" value="1"/>
</dbReference>
<accession>A0ABZ2YDR6</accession>
<reference evidence="9 10" key="1">
    <citation type="submission" date="2023-03" db="EMBL/GenBank/DDBJ databases">
        <title>Novel Species.</title>
        <authorList>
            <person name="Ma S."/>
        </authorList>
    </citation>
    <scope>NUCLEOTIDE SEQUENCE [LARGE SCALE GENOMIC DNA]</scope>
    <source>
        <strain evidence="9 10">B11</strain>
    </source>
</reference>
<evidence type="ECO:0000256" key="2">
    <source>
        <dbReference type="ARBA" id="ARBA00019841"/>
    </source>
</evidence>
<gene>
    <name evidence="9" type="primary">recJ</name>
    <name evidence="9" type="ORF">QBE54_03140</name>
</gene>
<proteinExistence type="inferred from homology"/>
<dbReference type="InterPro" id="IPR051673">
    <property type="entry name" value="SSDNA_exonuclease_RecJ"/>
</dbReference>
<evidence type="ECO:0000256" key="5">
    <source>
        <dbReference type="ARBA" id="ARBA00022839"/>
    </source>
</evidence>
<evidence type="ECO:0000259" key="8">
    <source>
        <dbReference type="Pfam" id="PF17768"/>
    </source>
</evidence>
<dbReference type="InterPro" id="IPR038763">
    <property type="entry name" value="DHH_sf"/>
</dbReference>
<dbReference type="Gene3D" id="3.10.310.30">
    <property type="match status" value="1"/>
</dbReference>
<organism evidence="9 10">
    <name type="scientific">Thermatribacter velox</name>
    <dbReference type="NCBI Taxonomy" id="3039681"/>
    <lineage>
        <taxon>Bacteria</taxon>
        <taxon>Pseudomonadati</taxon>
        <taxon>Atribacterota</taxon>
        <taxon>Atribacteria</taxon>
        <taxon>Atribacterales</taxon>
        <taxon>Thermatribacteraceae</taxon>
        <taxon>Thermatribacter</taxon>
    </lineage>
</organism>
<feature type="domain" description="RecJ OB" evidence="8">
    <location>
        <begin position="459"/>
        <end position="556"/>
    </location>
</feature>
<name>A0ABZ2YDR6_9BACT</name>
<feature type="domain" description="DHHA1" evidence="7">
    <location>
        <begin position="353"/>
        <end position="445"/>
    </location>
</feature>
<dbReference type="InterPro" id="IPR041122">
    <property type="entry name" value="RecJ_OB"/>
</dbReference>
<dbReference type="InterPro" id="IPR001667">
    <property type="entry name" value="DDH_dom"/>
</dbReference>
<evidence type="ECO:0000256" key="4">
    <source>
        <dbReference type="ARBA" id="ARBA00022801"/>
    </source>
</evidence>
<evidence type="ECO:0000259" key="6">
    <source>
        <dbReference type="Pfam" id="PF01368"/>
    </source>
</evidence>
<protein>
    <recommendedName>
        <fullName evidence="2">Single-stranded-DNA-specific exonuclease RecJ</fullName>
    </recommendedName>
</protein>
<dbReference type="GO" id="GO:0004527">
    <property type="term" value="F:exonuclease activity"/>
    <property type="evidence" value="ECO:0007669"/>
    <property type="project" value="UniProtKB-KW"/>
</dbReference>
<evidence type="ECO:0000256" key="1">
    <source>
        <dbReference type="ARBA" id="ARBA00005915"/>
    </source>
</evidence>
<sequence>MGDRKWQIRKINKNYLYSLAKSLSMPLPIARVLVNRGLFTVKQIQEFFEPSVSALDNLLEIPGLRKASVLLDQSLRRKERILVFGDYDADGVTGCAILTRFLRKFSDQVFPYLPNRFSEGYGLSENAIRSIIARGIKPNLVITVDCGIKDFHGVRRLKELGAKVVVTDHHVPEVGRVPEADVVVSTWDWESGDLLFPLSGAGIALALIRSYADLVNLEMDPLDDHVGLACIGTVGDVVPLLEENRVIVRYGLERINKEPCCGLQALLEVSGVLGRPIGSEEISFVIAPRINAAGRIEDPYLALSLFLSREYKDALKRANYLNSLNSKRQREEEKVIRAIFDNPENQERFEEEIVVLSGEGWNPGVLGIVASRVSEKLNKPVIVLSCNGEDAIGSGRSIAGFNLVDALSACSSLLVRFGGHEMAAGLRLPVQNIVRFRESLNDLFSGEVAKIRKNRGLIVDAIVNLRDVDVEMLQWLQKMRPFGEKNPNPLFASLNVSIVKSWVWGRSNRHLRLLVKQGREAQEAVVINGVENSSELASSILADFVFEVQKDNFGHYPYLKVHDWRIKK</sequence>
<dbReference type="NCBIfam" id="TIGR00644">
    <property type="entry name" value="recJ"/>
    <property type="match status" value="1"/>
</dbReference>
<dbReference type="InterPro" id="IPR003156">
    <property type="entry name" value="DHHA1_dom"/>
</dbReference>
<evidence type="ECO:0000313" key="9">
    <source>
        <dbReference type="EMBL" id="WZL76742.1"/>
    </source>
</evidence>
<dbReference type="Pfam" id="PF17768">
    <property type="entry name" value="RecJ_OB"/>
    <property type="match status" value="1"/>
</dbReference>
<dbReference type="EMBL" id="CP121689">
    <property type="protein sequence ID" value="WZL76742.1"/>
    <property type="molecule type" value="Genomic_DNA"/>
</dbReference>
<keyword evidence="10" id="KW-1185">Reference proteome</keyword>
<evidence type="ECO:0000313" key="10">
    <source>
        <dbReference type="Proteomes" id="UP001461341"/>
    </source>
</evidence>
<dbReference type="PANTHER" id="PTHR30255">
    <property type="entry name" value="SINGLE-STRANDED-DNA-SPECIFIC EXONUCLEASE RECJ"/>
    <property type="match status" value="1"/>
</dbReference>
<dbReference type="Gene3D" id="3.90.1640.30">
    <property type="match status" value="1"/>
</dbReference>
<dbReference type="SUPFAM" id="SSF64182">
    <property type="entry name" value="DHH phosphoesterases"/>
    <property type="match status" value="1"/>
</dbReference>
<evidence type="ECO:0000259" key="7">
    <source>
        <dbReference type="Pfam" id="PF02272"/>
    </source>
</evidence>
<dbReference type="Pfam" id="PF01368">
    <property type="entry name" value="DHH"/>
    <property type="match status" value="1"/>
</dbReference>
<keyword evidence="3" id="KW-0540">Nuclease</keyword>
<dbReference type="RefSeq" id="WP_369018906.1">
    <property type="nucleotide sequence ID" value="NZ_CP121689.1"/>
</dbReference>
<feature type="domain" description="DDH" evidence="6">
    <location>
        <begin position="80"/>
        <end position="232"/>
    </location>
</feature>
<evidence type="ECO:0000256" key="3">
    <source>
        <dbReference type="ARBA" id="ARBA00022722"/>
    </source>
</evidence>
<dbReference type="PANTHER" id="PTHR30255:SF2">
    <property type="entry name" value="SINGLE-STRANDED-DNA-SPECIFIC EXONUCLEASE RECJ"/>
    <property type="match status" value="1"/>
</dbReference>
<dbReference type="InterPro" id="IPR004610">
    <property type="entry name" value="RecJ"/>
</dbReference>
<keyword evidence="4" id="KW-0378">Hydrolase</keyword>
<comment type="similarity">
    <text evidence="1">Belongs to the RecJ family.</text>
</comment>
<keyword evidence="5 9" id="KW-0269">Exonuclease</keyword>
<dbReference type="Proteomes" id="UP001461341">
    <property type="component" value="Chromosome"/>
</dbReference>